<protein>
    <submittedName>
        <fullName evidence="1">Uncharacterized protein</fullName>
    </submittedName>
</protein>
<accession>A0A517SVA4</accession>
<sequence>MAETSQGKQAYFPTLPSETGKIDSYQRCWSACQRWMKSIDHEHEGHQQRQQASLALPLVEFLDDLQKTTLTAHSDGQSTSGPSPRSIVQRKFLMALHWL</sequence>
<reference evidence="1 2" key="1">
    <citation type="submission" date="2019-02" db="EMBL/GenBank/DDBJ databases">
        <title>Deep-cultivation of Planctomycetes and their phenomic and genomic characterization uncovers novel biology.</title>
        <authorList>
            <person name="Wiegand S."/>
            <person name="Jogler M."/>
            <person name="Boedeker C."/>
            <person name="Pinto D."/>
            <person name="Vollmers J."/>
            <person name="Rivas-Marin E."/>
            <person name="Kohn T."/>
            <person name="Peeters S.H."/>
            <person name="Heuer A."/>
            <person name="Rast P."/>
            <person name="Oberbeckmann S."/>
            <person name="Bunk B."/>
            <person name="Jeske O."/>
            <person name="Meyerdierks A."/>
            <person name="Storesund J.E."/>
            <person name="Kallscheuer N."/>
            <person name="Luecker S."/>
            <person name="Lage O.M."/>
            <person name="Pohl T."/>
            <person name="Merkel B.J."/>
            <person name="Hornburger P."/>
            <person name="Mueller R.-W."/>
            <person name="Bruemmer F."/>
            <person name="Labrenz M."/>
            <person name="Spormann A.M."/>
            <person name="Op den Camp H."/>
            <person name="Overmann J."/>
            <person name="Amann R."/>
            <person name="Jetten M.S.M."/>
            <person name="Mascher T."/>
            <person name="Medema M.H."/>
            <person name="Devos D.P."/>
            <person name="Kaster A.-K."/>
            <person name="Ovreas L."/>
            <person name="Rohde M."/>
            <person name="Galperin M.Y."/>
            <person name="Jogler C."/>
        </authorList>
    </citation>
    <scope>NUCLEOTIDE SEQUENCE [LARGE SCALE GENOMIC DNA]</scope>
    <source>
        <strain evidence="1 2">SV_7m_r</strain>
    </source>
</reference>
<organism evidence="1 2">
    <name type="scientific">Stieleria bergensis</name>
    <dbReference type="NCBI Taxonomy" id="2528025"/>
    <lineage>
        <taxon>Bacteria</taxon>
        <taxon>Pseudomonadati</taxon>
        <taxon>Planctomycetota</taxon>
        <taxon>Planctomycetia</taxon>
        <taxon>Pirellulales</taxon>
        <taxon>Pirellulaceae</taxon>
        <taxon>Stieleria</taxon>
    </lineage>
</organism>
<dbReference type="AlphaFoldDB" id="A0A517SVA4"/>
<dbReference type="Proteomes" id="UP000315003">
    <property type="component" value="Chromosome"/>
</dbReference>
<gene>
    <name evidence="1" type="ORF">SV7mr_25840</name>
</gene>
<name>A0A517SVA4_9BACT</name>
<keyword evidence="2" id="KW-1185">Reference proteome</keyword>
<evidence type="ECO:0000313" key="1">
    <source>
        <dbReference type="EMBL" id="QDT60067.1"/>
    </source>
</evidence>
<dbReference type="EMBL" id="CP036272">
    <property type="protein sequence ID" value="QDT60067.1"/>
    <property type="molecule type" value="Genomic_DNA"/>
</dbReference>
<proteinExistence type="predicted"/>
<evidence type="ECO:0000313" key="2">
    <source>
        <dbReference type="Proteomes" id="UP000315003"/>
    </source>
</evidence>